<keyword evidence="4" id="KW-0408">Iron</keyword>
<dbReference type="Gene3D" id="3.80.30.20">
    <property type="entry name" value="tm_1862 like domain"/>
    <property type="match status" value="1"/>
</dbReference>
<protein>
    <submittedName>
        <fullName evidence="8">Radical sam domain protein</fullName>
    </submittedName>
</protein>
<dbReference type="GO" id="GO:0003824">
    <property type="term" value="F:catalytic activity"/>
    <property type="evidence" value="ECO:0007669"/>
    <property type="project" value="InterPro"/>
</dbReference>
<gene>
    <name evidence="8" type="ORF">ASZ90_007249</name>
</gene>
<dbReference type="InterPro" id="IPR058240">
    <property type="entry name" value="rSAM_sf"/>
</dbReference>
<dbReference type="PANTHER" id="PTHR43409">
    <property type="entry name" value="ANAEROBIC MAGNESIUM-PROTOPORPHYRIN IX MONOMETHYL ESTER CYCLASE-RELATED"/>
    <property type="match status" value="1"/>
</dbReference>
<dbReference type="InterPro" id="IPR006158">
    <property type="entry name" value="Cobalamin-bd"/>
</dbReference>
<dbReference type="InterPro" id="IPR007197">
    <property type="entry name" value="rSAM"/>
</dbReference>
<proteinExistence type="predicted"/>
<dbReference type="Pfam" id="PF02310">
    <property type="entry name" value="B12-binding"/>
    <property type="match status" value="1"/>
</dbReference>
<dbReference type="SUPFAM" id="SSF102114">
    <property type="entry name" value="Radical SAM enzymes"/>
    <property type="match status" value="1"/>
</dbReference>
<dbReference type="PROSITE" id="PS51918">
    <property type="entry name" value="RADICAL_SAM"/>
    <property type="match status" value="1"/>
</dbReference>
<dbReference type="GO" id="GO:0051539">
    <property type="term" value="F:4 iron, 4 sulfur cluster binding"/>
    <property type="evidence" value="ECO:0007669"/>
    <property type="project" value="UniProtKB-KW"/>
</dbReference>
<keyword evidence="2" id="KW-0949">S-adenosyl-L-methionine</keyword>
<dbReference type="InterPro" id="IPR023969">
    <property type="entry name" value="CHP04072_B12-bd/rSAM"/>
</dbReference>
<name>A0A0W8FQB1_9ZZZZ</name>
<dbReference type="AlphaFoldDB" id="A0A0W8FQB1"/>
<organism evidence="8">
    <name type="scientific">hydrocarbon metagenome</name>
    <dbReference type="NCBI Taxonomy" id="938273"/>
    <lineage>
        <taxon>unclassified sequences</taxon>
        <taxon>metagenomes</taxon>
        <taxon>ecological metagenomes</taxon>
    </lineage>
</organism>
<dbReference type="InterPro" id="IPR051198">
    <property type="entry name" value="BchE-like"/>
</dbReference>
<keyword evidence="3" id="KW-0479">Metal-binding</keyword>
<evidence type="ECO:0000256" key="3">
    <source>
        <dbReference type="ARBA" id="ARBA00022723"/>
    </source>
</evidence>
<feature type="domain" description="B12-binding" evidence="6">
    <location>
        <begin position="1"/>
        <end position="143"/>
    </location>
</feature>
<evidence type="ECO:0000256" key="2">
    <source>
        <dbReference type="ARBA" id="ARBA00022691"/>
    </source>
</evidence>
<dbReference type="SMART" id="SM00729">
    <property type="entry name" value="Elp3"/>
    <property type="match status" value="1"/>
</dbReference>
<evidence type="ECO:0000313" key="8">
    <source>
        <dbReference type="EMBL" id="KUG22964.1"/>
    </source>
</evidence>
<comment type="cofactor">
    <cofactor evidence="1">
        <name>[4Fe-4S] cluster</name>
        <dbReference type="ChEBI" id="CHEBI:49883"/>
    </cofactor>
</comment>
<keyword evidence="5" id="KW-0411">Iron-sulfur</keyword>
<dbReference type="Gene3D" id="3.40.50.280">
    <property type="entry name" value="Cobalamin-binding domain"/>
    <property type="match status" value="1"/>
</dbReference>
<evidence type="ECO:0000256" key="4">
    <source>
        <dbReference type="ARBA" id="ARBA00023004"/>
    </source>
</evidence>
<evidence type="ECO:0000259" key="7">
    <source>
        <dbReference type="PROSITE" id="PS51918"/>
    </source>
</evidence>
<dbReference type="GO" id="GO:0005829">
    <property type="term" value="C:cytosol"/>
    <property type="evidence" value="ECO:0007669"/>
    <property type="project" value="TreeGrafter"/>
</dbReference>
<dbReference type="PANTHER" id="PTHR43409:SF16">
    <property type="entry name" value="SLR0320 PROTEIN"/>
    <property type="match status" value="1"/>
</dbReference>
<dbReference type="InterPro" id="IPR023404">
    <property type="entry name" value="rSAM_horseshoe"/>
</dbReference>
<accession>A0A0W8FQB1</accession>
<comment type="caution">
    <text evidence="8">The sequence shown here is derived from an EMBL/GenBank/DDBJ whole genome shotgun (WGS) entry which is preliminary data.</text>
</comment>
<dbReference type="SFLD" id="SFLDS00029">
    <property type="entry name" value="Radical_SAM"/>
    <property type="match status" value="1"/>
</dbReference>
<dbReference type="GO" id="GO:0031419">
    <property type="term" value="F:cobalamin binding"/>
    <property type="evidence" value="ECO:0007669"/>
    <property type="project" value="InterPro"/>
</dbReference>
<dbReference type="PROSITE" id="PS51332">
    <property type="entry name" value="B12_BINDING"/>
    <property type="match status" value="1"/>
</dbReference>
<dbReference type="InterPro" id="IPR006638">
    <property type="entry name" value="Elp3/MiaA/NifB-like_rSAM"/>
</dbReference>
<dbReference type="Pfam" id="PF04055">
    <property type="entry name" value="Radical_SAM"/>
    <property type="match status" value="1"/>
</dbReference>
<evidence type="ECO:0000256" key="5">
    <source>
        <dbReference type="ARBA" id="ARBA00023014"/>
    </source>
</evidence>
<feature type="domain" description="Radical SAM core" evidence="7">
    <location>
        <begin position="180"/>
        <end position="415"/>
    </location>
</feature>
<dbReference type="SFLD" id="SFLDG01123">
    <property type="entry name" value="methyltransferase_(Class_B)"/>
    <property type="match status" value="1"/>
</dbReference>
<dbReference type="SFLD" id="SFLDG01082">
    <property type="entry name" value="B12-binding_domain_containing"/>
    <property type="match status" value="1"/>
</dbReference>
<dbReference type="InterPro" id="IPR034466">
    <property type="entry name" value="Methyltransferase_Class_B"/>
</dbReference>
<reference evidence="8" key="1">
    <citation type="journal article" date="2015" name="Proc. Natl. Acad. Sci. U.S.A.">
        <title>Networks of energetic and metabolic interactions define dynamics in microbial communities.</title>
        <authorList>
            <person name="Embree M."/>
            <person name="Liu J.K."/>
            <person name="Al-Bassam M.M."/>
            <person name="Zengler K."/>
        </authorList>
    </citation>
    <scope>NUCLEOTIDE SEQUENCE</scope>
</reference>
<dbReference type="EMBL" id="LNQE01000929">
    <property type="protein sequence ID" value="KUG22964.1"/>
    <property type="molecule type" value="Genomic_DNA"/>
</dbReference>
<sequence>MKVLLISANTLRIPYPVYPLGLDYVAGSLDSRYQVKIVDLNDFSHPETLEAMIKEFYPDFAGVSIRNIDNTDVLNCRSFLPEYQNLVRQIRTNSKAKIILGGSGFTIFPVEFMQALDADYGIVGEGERLSQLLDALEKKKDINKIPGVVTKEKTNIIYEPYNGTINRHFDPDDRHTNFYLSYGGMLNLQTKRGCPFQCSYCTYPHIEGARMRFYPPHEIARSARELQDAGAKYIFIIDSAFNASYDHSSQVAEAFIKAKVSIPWGGFFVPTVPPADYFKRLVDAGLTHVEFGTESLSDTVLTNLRKPFAAENVFIAHTEALAAGLHIAHYFLLGGPGENKNTLQNTLAGIDSLEKAVFFFFCGVRIYPHTALYDIALREGQITANENILPPVFYRSPGITVEEIMKMVEDKANGRVNWMIGAGEAKATRILPKLYRRGFTGPLWEYLIQ</sequence>
<evidence type="ECO:0000259" key="6">
    <source>
        <dbReference type="PROSITE" id="PS51332"/>
    </source>
</evidence>
<dbReference type="NCBIfam" id="TIGR04072">
    <property type="entry name" value="rSAM_ladder_B12"/>
    <property type="match status" value="1"/>
</dbReference>
<dbReference type="GO" id="GO:0046872">
    <property type="term" value="F:metal ion binding"/>
    <property type="evidence" value="ECO:0007669"/>
    <property type="project" value="UniProtKB-KW"/>
</dbReference>
<evidence type="ECO:0000256" key="1">
    <source>
        <dbReference type="ARBA" id="ARBA00001966"/>
    </source>
</evidence>